<dbReference type="Gene3D" id="3.30.300.30">
    <property type="match status" value="1"/>
</dbReference>
<accession>A0A1R3K7N0</accession>
<dbReference type="Pfam" id="PF00501">
    <property type="entry name" value="AMP-binding"/>
    <property type="match status" value="1"/>
</dbReference>
<dbReference type="OrthoDB" id="10253869at2759"/>
<keyword evidence="4" id="KW-1185">Reference proteome</keyword>
<dbReference type="Gene3D" id="3.40.50.980">
    <property type="match status" value="2"/>
</dbReference>
<dbReference type="PANTHER" id="PTHR24096:SF413">
    <property type="entry name" value="PEROXISOMAL OPC-8:0-COA LIGASE 1"/>
    <property type="match status" value="1"/>
</dbReference>
<feature type="domain" description="AMP-dependent synthetase/ligase" evidence="2">
    <location>
        <begin position="48"/>
        <end position="413"/>
    </location>
</feature>
<dbReference type="GO" id="GO:0005777">
    <property type="term" value="C:peroxisome"/>
    <property type="evidence" value="ECO:0007669"/>
    <property type="project" value="TreeGrafter"/>
</dbReference>
<dbReference type="Gene3D" id="2.30.38.10">
    <property type="entry name" value="Luciferase, Domain 3"/>
    <property type="match status" value="1"/>
</dbReference>
<dbReference type="InterPro" id="IPR045851">
    <property type="entry name" value="AMP-bd_C_sf"/>
</dbReference>
<dbReference type="Proteomes" id="UP000188268">
    <property type="component" value="Unassembled WGS sequence"/>
</dbReference>
<evidence type="ECO:0000256" key="1">
    <source>
        <dbReference type="ARBA" id="ARBA00022598"/>
    </source>
</evidence>
<dbReference type="InterPro" id="IPR000873">
    <property type="entry name" value="AMP-dep_synth/lig_dom"/>
</dbReference>
<sequence length="493" mass="53916">MAQISNSRIDPRSGFCSSNSTFYSKRQPFSLPSNPCLDITTFISSYPHQGKTAFIDATTGRHLSFSQLWKAVDSVATCLFHDLGIRRGHVVLIIAPNSIYFPIVCLSVMSLGAIITTSNPLNTAREIALQMADSKPALVFTTSLLVPKLAESTLPIVLLDEQEIIKTSTSEARNIVATVDQMMKKEPTGSRVRDRVYQDDTASLLYSSGTTGPSKGVASSHRNLMALLQTFSIAYNFNPDEGEQIHICTVPMFHIYGFGAYAIGKLTVGSTVVILSKFNMDEMLSAVEKYRVTFLPLVPPILLAMVKGADQILRKYDLSSLQTVLCGGAPLSKEVINGFLEKFPKVHIRQGYALTETTGFGASMYSPEEGRKYGTVGLLSPNLEAKIVDPETGVALKVNQTGELWVRGPSIMKDISDAAVIPYPDEEVGQYPMAYVIRKTGSNISDTAIMDFVAKQVAPYKRIRKVAFITTIPKNPSGKILKRHLIALATSKI</sequence>
<dbReference type="InterPro" id="IPR020845">
    <property type="entry name" value="AMP-binding_CS"/>
</dbReference>
<dbReference type="PANTHER" id="PTHR24096">
    <property type="entry name" value="LONG-CHAIN-FATTY-ACID--COA LIGASE"/>
    <property type="match status" value="1"/>
</dbReference>
<dbReference type="SUPFAM" id="SSF56801">
    <property type="entry name" value="Acetyl-CoA synthetase-like"/>
    <property type="match status" value="1"/>
</dbReference>
<dbReference type="Gramene" id="OMP02998">
    <property type="protein sequence ID" value="OMP02998"/>
    <property type="gene ID" value="CCACVL1_02630"/>
</dbReference>
<name>A0A1R3K7N0_COCAP</name>
<comment type="caution">
    <text evidence="3">The sequence shown here is derived from an EMBL/GenBank/DDBJ whole genome shotgun (WGS) entry which is preliminary data.</text>
</comment>
<evidence type="ECO:0000259" key="2">
    <source>
        <dbReference type="Pfam" id="PF00501"/>
    </source>
</evidence>
<dbReference type="PROSITE" id="PS00455">
    <property type="entry name" value="AMP_BINDING"/>
    <property type="match status" value="1"/>
</dbReference>
<keyword evidence="1 3" id="KW-0436">Ligase</keyword>
<dbReference type="GO" id="GO:0016405">
    <property type="term" value="F:CoA-ligase activity"/>
    <property type="evidence" value="ECO:0007669"/>
    <property type="project" value="TreeGrafter"/>
</dbReference>
<evidence type="ECO:0000313" key="3">
    <source>
        <dbReference type="EMBL" id="OMP02998.1"/>
    </source>
</evidence>
<dbReference type="AlphaFoldDB" id="A0A1R3K7N0"/>
<dbReference type="STRING" id="210143.A0A1R3K7N0"/>
<proteinExistence type="predicted"/>
<evidence type="ECO:0000313" key="4">
    <source>
        <dbReference type="Proteomes" id="UP000188268"/>
    </source>
</evidence>
<dbReference type="OMA" id="WTFRHRI"/>
<reference evidence="3 4" key="1">
    <citation type="submission" date="2013-09" db="EMBL/GenBank/DDBJ databases">
        <title>Corchorus capsularis genome sequencing.</title>
        <authorList>
            <person name="Alam M."/>
            <person name="Haque M.S."/>
            <person name="Islam M.S."/>
            <person name="Emdad E.M."/>
            <person name="Islam M.M."/>
            <person name="Ahmed B."/>
            <person name="Halim A."/>
            <person name="Hossen Q.M.M."/>
            <person name="Hossain M.Z."/>
            <person name="Ahmed R."/>
            <person name="Khan M.M."/>
            <person name="Islam R."/>
            <person name="Rashid M.M."/>
            <person name="Khan S.A."/>
            <person name="Rahman M.S."/>
            <person name="Alam M."/>
        </authorList>
    </citation>
    <scope>NUCLEOTIDE SEQUENCE [LARGE SCALE GENOMIC DNA]</scope>
    <source>
        <strain evidence="4">cv. CVL-1</strain>
        <tissue evidence="3">Whole seedling</tissue>
    </source>
</reference>
<dbReference type="EMBL" id="AWWV01006140">
    <property type="protein sequence ID" value="OMP02998.1"/>
    <property type="molecule type" value="Genomic_DNA"/>
</dbReference>
<protein>
    <submittedName>
        <fullName evidence="3">AMP-dependent synthetase/ligase</fullName>
    </submittedName>
</protein>
<organism evidence="3 4">
    <name type="scientific">Corchorus capsularis</name>
    <name type="common">Jute</name>
    <dbReference type="NCBI Taxonomy" id="210143"/>
    <lineage>
        <taxon>Eukaryota</taxon>
        <taxon>Viridiplantae</taxon>
        <taxon>Streptophyta</taxon>
        <taxon>Embryophyta</taxon>
        <taxon>Tracheophyta</taxon>
        <taxon>Spermatophyta</taxon>
        <taxon>Magnoliopsida</taxon>
        <taxon>eudicotyledons</taxon>
        <taxon>Gunneridae</taxon>
        <taxon>Pentapetalae</taxon>
        <taxon>rosids</taxon>
        <taxon>malvids</taxon>
        <taxon>Malvales</taxon>
        <taxon>Malvaceae</taxon>
        <taxon>Grewioideae</taxon>
        <taxon>Apeibeae</taxon>
        <taxon>Corchorus</taxon>
    </lineage>
</organism>
<gene>
    <name evidence="3" type="ORF">CCACVL1_02630</name>
</gene>